<organism evidence="8">
    <name type="scientific">Petromyces alliaceus</name>
    <name type="common">Aspergillus alliaceus</name>
    <dbReference type="NCBI Taxonomy" id="209559"/>
    <lineage>
        <taxon>Eukaryota</taxon>
        <taxon>Fungi</taxon>
        <taxon>Dikarya</taxon>
        <taxon>Ascomycota</taxon>
        <taxon>Pezizomycotina</taxon>
        <taxon>Eurotiomycetes</taxon>
        <taxon>Eurotiomycetidae</taxon>
        <taxon>Eurotiales</taxon>
        <taxon>Aspergillaceae</taxon>
        <taxon>Aspergillus</taxon>
        <taxon>Aspergillus subgen. Circumdati</taxon>
    </lineage>
</organism>
<evidence type="ECO:0000256" key="2">
    <source>
        <dbReference type="ARBA" id="ARBA00022692"/>
    </source>
</evidence>
<dbReference type="AlphaFoldDB" id="A0A5N7BRQ1"/>
<dbReference type="InterPro" id="IPR020846">
    <property type="entry name" value="MFS_dom"/>
</dbReference>
<name>A0A5N7BRQ1_PETAA</name>
<protein>
    <submittedName>
        <fullName evidence="8">Putative MFS polyamine transporter</fullName>
    </submittedName>
</protein>
<dbReference type="Gene3D" id="1.20.1250.20">
    <property type="entry name" value="MFS general substrate transporter like domains"/>
    <property type="match status" value="1"/>
</dbReference>
<dbReference type="GO" id="GO:0000297">
    <property type="term" value="F:spermine transmembrane transporter activity"/>
    <property type="evidence" value="ECO:0007669"/>
    <property type="project" value="TreeGrafter"/>
</dbReference>
<feature type="transmembrane region" description="Helical" evidence="6">
    <location>
        <begin position="85"/>
        <end position="106"/>
    </location>
</feature>
<feature type="compositionally biased region" description="Basic and acidic residues" evidence="5">
    <location>
        <begin position="12"/>
        <end position="32"/>
    </location>
</feature>
<evidence type="ECO:0000256" key="3">
    <source>
        <dbReference type="ARBA" id="ARBA00022989"/>
    </source>
</evidence>
<feature type="transmembrane region" description="Helical" evidence="6">
    <location>
        <begin position="137"/>
        <end position="160"/>
    </location>
</feature>
<comment type="subcellular location">
    <subcellularLocation>
        <location evidence="1">Membrane</location>
        <topology evidence="1">Multi-pass membrane protein</topology>
    </subcellularLocation>
</comment>
<feature type="transmembrane region" description="Helical" evidence="6">
    <location>
        <begin position="412"/>
        <end position="434"/>
    </location>
</feature>
<dbReference type="InterPro" id="IPR036259">
    <property type="entry name" value="MFS_trans_sf"/>
</dbReference>
<keyword evidence="3 6" id="KW-1133">Transmembrane helix</keyword>
<evidence type="ECO:0000259" key="7">
    <source>
        <dbReference type="PROSITE" id="PS50850"/>
    </source>
</evidence>
<dbReference type="Pfam" id="PF07690">
    <property type="entry name" value="MFS_1"/>
    <property type="match status" value="1"/>
</dbReference>
<sequence length="483" mass="52805">MPPTVSPSKAGSHIEERPPAPDTRRLSWEDPNEKRNPANWNISLKVFHTFIPCALAFWITFGTSVVVPATGLIAIEFNVGRTESILTLTLYTLGIALGPAFIAPLSETLGRKWVYVITALCLLAFTGGAAAAQNLSTLLICRFLAGFLGSAGVATGAGTIGDVWALGRTGGIVSLFFILGPFLGPSLGPLAGAYILHNRQGDWRWTQYLLLILGAPIFLGTLVMRETMKKQILRKSDRAVAVNERGSQTTTFTQIMRFSVVRPVQMLYNEAIVLSLTIYTAFAYAVTFSYFGSATYVLQLEYGLDLREAGLGFISVVIGYLMAIVTFIMFDRTMYAKAIQAANGNPAPEHRLYTGMVGSVLLPVGLFWNAWEAHRGGHWATLVAAGIPFGWGAFSLFLSTIIYMAQVYRAEAVASALAANGTLRYTLGAVFPLFTIQMYQNLGIHWAGSVWAFISVLLLPIPWLLFKYGDRLRENSQFAQAKN</sequence>
<feature type="transmembrane region" description="Helical" evidence="6">
    <location>
        <begin position="172"/>
        <end position="196"/>
    </location>
</feature>
<dbReference type="PROSITE" id="PS50850">
    <property type="entry name" value="MFS"/>
    <property type="match status" value="1"/>
</dbReference>
<dbReference type="EMBL" id="ML735392">
    <property type="protein sequence ID" value="KAE8384197.1"/>
    <property type="molecule type" value="Genomic_DNA"/>
</dbReference>
<feature type="transmembrane region" description="Helical" evidence="6">
    <location>
        <begin position="351"/>
        <end position="371"/>
    </location>
</feature>
<evidence type="ECO:0000256" key="1">
    <source>
        <dbReference type="ARBA" id="ARBA00004141"/>
    </source>
</evidence>
<feature type="transmembrane region" description="Helical" evidence="6">
    <location>
        <begin position="271"/>
        <end position="291"/>
    </location>
</feature>
<keyword evidence="4 6" id="KW-0472">Membrane</keyword>
<dbReference type="OrthoDB" id="3936150at2759"/>
<evidence type="ECO:0000313" key="8">
    <source>
        <dbReference type="EMBL" id="KAE8384197.1"/>
    </source>
</evidence>
<dbReference type="PANTHER" id="PTHR23502">
    <property type="entry name" value="MAJOR FACILITATOR SUPERFAMILY"/>
    <property type="match status" value="1"/>
</dbReference>
<dbReference type="PANTHER" id="PTHR23502:SF182">
    <property type="entry name" value="POLYAMINE TRANSPORTER, PUTATIVE-RELATED"/>
    <property type="match status" value="1"/>
</dbReference>
<feature type="transmembrane region" description="Helical" evidence="6">
    <location>
        <begin position="446"/>
        <end position="466"/>
    </location>
</feature>
<proteinExistence type="predicted"/>
<feature type="transmembrane region" description="Helical" evidence="6">
    <location>
        <begin position="50"/>
        <end position="73"/>
    </location>
</feature>
<dbReference type="GO" id="GO:0015606">
    <property type="term" value="F:spermidine transmembrane transporter activity"/>
    <property type="evidence" value="ECO:0007669"/>
    <property type="project" value="TreeGrafter"/>
</dbReference>
<dbReference type="Proteomes" id="UP000326877">
    <property type="component" value="Unassembled WGS sequence"/>
</dbReference>
<dbReference type="SUPFAM" id="SSF103473">
    <property type="entry name" value="MFS general substrate transporter"/>
    <property type="match status" value="1"/>
</dbReference>
<evidence type="ECO:0000256" key="6">
    <source>
        <dbReference type="SAM" id="Phobius"/>
    </source>
</evidence>
<dbReference type="CDD" id="cd17323">
    <property type="entry name" value="MFS_Tpo1_MDR_like"/>
    <property type="match status" value="1"/>
</dbReference>
<feature type="transmembrane region" description="Helical" evidence="6">
    <location>
        <begin position="311"/>
        <end position="330"/>
    </location>
</feature>
<feature type="transmembrane region" description="Helical" evidence="6">
    <location>
        <begin position="113"/>
        <end position="131"/>
    </location>
</feature>
<feature type="domain" description="Major facilitator superfamily (MFS) profile" evidence="7">
    <location>
        <begin position="48"/>
        <end position="472"/>
    </location>
</feature>
<evidence type="ECO:0000256" key="4">
    <source>
        <dbReference type="ARBA" id="ARBA00023136"/>
    </source>
</evidence>
<dbReference type="InterPro" id="IPR011701">
    <property type="entry name" value="MFS"/>
</dbReference>
<feature type="transmembrane region" description="Helical" evidence="6">
    <location>
        <begin position="377"/>
        <end position="405"/>
    </location>
</feature>
<keyword evidence="2 6" id="KW-0812">Transmembrane</keyword>
<dbReference type="GO" id="GO:0005886">
    <property type="term" value="C:plasma membrane"/>
    <property type="evidence" value="ECO:0007669"/>
    <property type="project" value="TreeGrafter"/>
</dbReference>
<evidence type="ECO:0000256" key="5">
    <source>
        <dbReference type="SAM" id="MobiDB-lite"/>
    </source>
</evidence>
<accession>A0A5N7BRQ1</accession>
<gene>
    <name evidence="8" type="ORF">BDV23DRAFT_177246</name>
</gene>
<feature type="transmembrane region" description="Helical" evidence="6">
    <location>
        <begin position="208"/>
        <end position="225"/>
    </location>
</feature>
<reference evidence="8" key="1">
    <citation type="submission" date="2019-04" db="EMBL/GenBank/DDBJ databases">
        <title>Friends and foes A comparative genomics studyof 23 Aspergillus species from section Flavi.</title>
        <authorList>
            <consortium name="DOE Joint Genome Institute"/>
            <person name="Kjaerbolling I."/>
            <person name="Vesth T."/>
            <person name="Frisvad J.C."/>
            <person name="Nybo J.L."/>
            <person name="Theobald S."/>
            <person name="Kildgaard S."/>
            <person name="Isbrandt T."/>
            <person name="Kuo A."/>
            <person name="Sato A."/>
            <person name="Lyhne E.K."/>
            <person name="Kogle M.E."/>
            <person name="Wiebenga A."/>
            <person name="Kun R.S."/>
            <person name="Lubbers R.J."/>
            <person name="Makela M.R."/>
            <person name="Barry K."/>
            <person name="Chovatia M."/>
            <person name="Clum A."/>
            <person name="Daum C."/>
            <person name="Haridas S."/>
            <person name="He G."/>
            <person name="LaButti K."/>
            <person name="Lipzen A."/>
            <person name="Mondo S."/>
            <person name="Riley R."/>
            <person name="Salamov A."/>
            <person name="Simmons B.A."/>
            <person name="Magnuson J.K."/>
            <person name="Henrissat B."/>
            <person name="Mortensen U.H."/>
            <person name="Larsen T.O."/>
            <person name="Devries R.P."/>
            <person name="Grigoriev I.V."/>
            <person name="Machida M."/>
            <person name="Baker S.E."/>
            <person name="Andersen M.R."/>
        </authorList>
    </citation>
    <scope>NUCLEOTIDE SEQUENCE [LARGE SCALE GENOMIC DNA]</scope>
    <source>
        <strain evidence="8">IBT 14317</strain>
    </source>
</reference>
<feature type="region of interest" description="Disordered" evidence="5">
    <location>
        <begin position="1"/>
        <end position="32"/>
    </location>
</feature>